<dbReference type="InterPro" id="IPR001878">
    <property type="entry name" value="Znf_CCHC"/>
</dbReference>
<feature type="domain" description="CCHC-type" evidence="3">
    <location>
        <begin position="284"/>
        <end position="298"/>
    </location>
</feature>
<evidence type="ECO:0000256" key="2">
    <source>
        <dbReference type="SAM" id="MobiDB-lite"/>
    </source>
</evidence>
<dbReference type="InterPro" id="IPR021109">
    <property type="entry name" value="Peptidase_aspartic_dom_sf"/>
</dbReference>
<dbReference type="Gene3D" id="2.40.70.10">
    <property type="entry name" value="Acid Proteases"/>
    <property type="match status" value="1"/>
</dbReference>
<dbReference type="GO" id="GO:0008270">
    <property type="term" value="F:zinc ion binding"/>
    <property type="evidence" value="ECO:0007669"/>
    <property type="project" value="UniProtKB-KW"/>
</dbReference>
<dbReference type="OrthoDB" id="2734749at2759"/>
<dbReference type="AlphaFoldDB" id="R7S6V0"/>
<evidence type="ECO:0000313" key="4">
    <source>
        <dbReference type="EMBL" id="EIW51297.1"/>
    </source>
</evidence>
<accession>R7S6V0</accession>
<dbReference type="KEGG" id="tvs:TRAVEDRAFT_137630"/>
<feature type="region of interest" description="Disordered" evidence="2">
    <location>
        <begin position="408"/>
        <end position="499"/>
    </location>
</feature>
<gene>
    <name evidence="4" type="ORF">TRAVEDRAFT_137630</name>
</gene>
<keyword evidence="1" id="KW-0479">Metal-binding</keyword>
<keyword evidence="1" id="KW-0863">Zinc-finger</keyword>
<sequence>MRRSMPARGHATAPTFDSSEPRNLRRFFQDLETLFEITGVTDPKQQKKWVTRYVPIKESEFYEEMAEFKDETKSFEEFRSAIYAAHPGASETRKFSNAEVDQLVESRSRAPITTSSELGEFYRPFYAMTSYLIQQNKMSAFEQSRLFVRGLCNPLRDQVSQRLQLKDPDHHLDEAYELAKVYEAAKFILHGTTAASYQVTPAVPQTAVPAENTSIKVEDLAPLFRLLAQGGNNANAAATANRFLGPPNAGARPAPNYQGMMQGAQGFQQGGNGFATNALPNGFCHFCGDANHMLRNCPAAETDICEGKCSRNPEGLIVLPTGQFLPRQLPGFDGLTMRDRLYEWHRRERVRQGQNPAPAAPAAQMVFAIAEDVEPWASSFQFTAEDRIQQLEHELYMLKRGKERFDGVEIPPFQKPRSRPVSRPASPGPQTRERSADAQNQVPEQPRPQERPGTPYRAPADQGVPLLPEHPFAKARDATYAPPNVRNFGAPPAKPKEQERDGAFRTIAPVYQPGLAAAVFERMMKTPVINVSTEELLSLAPEVRAKFREAVTPRRVPPTGQRTVAFASVGGAQGAVETEQEELSCFGTPLEPGGFVLPDLYDVYLRDVAPSGESPPLKNAKESHALRSIVGLVDTKEYVEAIVDPGCMIVAMSEHVCHHLGLSYDPTIRLNMQSANGEVEKSLGLVRNMPFKVSTIVLYLQVHVVRNAAYDMLLGRPFDVLTKSVIKNFDNEDQTITIECPNTGQIATIPTIPRGRARFRARPNPEPVRPEPTI</sequence>
<evidence type="ECO:0000313" key="5">
    <source>
        <dbReference type="Proteomes" id="UP000054317"/>
    </source>
</evidence>
<dbReference type="EMBL" id="JH711868">
    <property type="protein sequence ID" value="EIW51297.1"/>
    <property type="molecule type" value="Genomic_DNA"/>
</dbReference>
<dbReference type="OMA" id="SEEACHE"/>
<organism evidence="4 5">
    <name type="scientific">Trametes versicolor (strain FP-101664)</name>
    <name type="common">White-rot fungus</name>
    <name type="synonym">Coriolus versicolor</name>
    <dbReference type="NCBI Taxonomy" id="717944"/>
    <lineage>
        <taxon>Eukaryota</taxon>
        <taxon>Fungi</taxon>
        <taxon>Dikarya</taxon>
        <taxon>Basidiomycota</taxon>
        <taxon>Agaricomycotina</taxon>
        <taxon>Agaricomycetes</taxon>
        <taxon>Polyporales</taxon>
        <taxon>Polyporaceae</taxon>
        <taxon>Trametes</taxon>
    </lineage>
</organism>
<name>R7S6V0_TRAVS</name>
<proteinExistence type="predicted"/>
<dbReference type="Proteomes" id="UP000054317">
    <property type="component" value="Unassembled WGS sequence"/>
</dbReference>
<keyword evidence="5" id="KW-1185">Reference proteome</keyword>
<keyword evidence="1" id="KW-0862">Zinc</keyword>
<dbReference type="RefSeq" id="XP_008045817.1">
    <property type="nucleotide sequence ID" value="XM_008047626.1"/>
</dbReference>
<dbReference type="GeneID" id="19409008"/>
<dbReference type="Pfam" id="PF13650">
    <property type="entry name" value="Asp_protease_2"/>
    <property type="match status" value="1"/>
</dbReference>
<evidence type="ECO:0000256" key="1">
    <source>
        <dbReference type="PROSITE-ProRule" id="PRU00047"/>
    </source>
</evidence>
<dbReference type="CDD" id="cd00303">
    <property type="entry name" value="retropepsin_like"/>
    <property type="match status" value="1"/>
</dbReference>
<feature type="compositionally biased region" description="Low complexity" evidence="2">
    <location>
        <begin position="419"/>
        <end position="429"/>
    </location>
</feature>
<dbReference type="PROSITE" id="PS50158">
    <property type="entry name" value="ZF_CCHC"/>
    <property type="match status" value="1"/>
</dbReference>
<dbReference type="GO" id="GO:0003676">
    <property type="term" value="F:nucleic acid binding"/>
    <property type="evidence" value="ECO:0007669"/>
    <property type="project" value="InterPro"/>
</dbReference>
<reference evidence="5" key="1">
    <citation type="journal article" date="2012" name="Science">
        <title>The Paleozoic origin of enzymatic lignin decomposition reconstructed from 31 fungal genomes.</title>
        <authorList>
            <person name="Floudas D."/>
            <person name="Binder M."/>
            <person name="Riley R."/>
            <person name="Barry K."/>
            <person name="Blanchette R.A."/>
            <person name="Henrissat B."/>
            <person name="Martinez A.T."/>
            <person name="Otillar R."/>
            <person name="Spatafora J.W."/>
            <person name="Yadav J.S."/>
            <person name="Aerts A."/>
            <person name="Benoit I."/>
            <person name="Boyd A."/>
            <person name="Carlson A."/>
            <person name="Copeland A."/>
            <person name="Coutinho P.M."/>
            <person name="de Vries R.P."/>
            <person name="Ferreira P."/>
            <person name="Findley K."/>
            <person name="Foster B."/>
            <person name="Gaskell J."/>
            <person name="Glotzer D."/>
            <person name="Gorecki P."/>
            <person name="Heitman J."/>
            <person name="Hesse C."/>
            <person name="Hori C."/>
            <person name="Igarashi K."/>
            <person name="Jurgens J.A."/>
            <person name="Kallen N."/>
            <person name="Kersten P."/>
            <person name="Kohler A."/>
            <person name="Kuees U."/>
            <person name="Kumar T.K.A."/>
            <person name="Kuo A."/>
            <person name="LaButti K."/>
            <person name="Larrondo L.F."/>
            <person name="Lindquist E."/>
            <person name="Ling A."/>
            <person name="Lombard V."/>
            <person name="Lucas S."/>
            <person name="Lundell T."/>
            <person name="Martin R."/>
            <person name="McLaughlin D.J."/>
            <person name="Morgenstern I."/>
            <person name="Morin E."/>
            <person name="Murat C."/>
            <person name="Nagy L.G."/>
            <person name="Nolan M."/>
            <person name="Ohm R.A."/>
            <person name="Patyshakuliyeva A."/>
            <person name="Rokas A."/>
            <person name="Ruiz-Duenas F.J."/>
            <person name="Sabat G."/>
            <person name="Salamov A."/>
            <person name="Samejima M."/>
            <person name="Schmutz J."/>
            <person name="Slot J.C."/>
            <person name="St John F."/>
            <person name="Stenlid J."/>
            <person name="Sun H."/>
            <person name="Sun S."/>
            <person name="Syed K."/>
            <person name="Tsang A."/>
            <person name="Wiebenga A."/>
            <person name="Young D."/>
            <person name="Pisabarro A."/>
            <person name="Eastwood D.C."/>
            <person name="Martin F."/>
            <person name="Cullen D."/>
            <person name="Grigoriev I.V."/>
            <person name="Hibbett D.S."/>
        </authorList>
    </citation>
    <scope>NUCLEOTIDE SEQUENCE [LARGE SCALE GENOMIC DNA]</scope>
    <source>
        <strain evidence="5">FP-101664</strain>
    </source>
</reference>
<protein>
    <recommendedName>
        <fullName evidence="3">CCHC-type domain-containing protein</fullName>
    </recommendedName>
</protein>
<evidence type="ECO:0000259" key="3">
    <source>
        <dbReference type="PROSITE" id="PS50158"/>
    </source>
</evidence>
<feature type="region of interest" description="Disordered" evidence="2">
    <location>
        <begin position="1"/>
        <end position="20"/>
    </location>
</feature>